<keyword evidence="2" id="KW-0732">Signal</keyword>
<evidence type="ECO:0000256" key="2">
    <source>
        <dbReference type="SAM" id="SignalP"/>
    </source>
</evidence>
<dbReference type="SUPFAM" id="SSF55383">
    <property type="entry name" value="Copper amine oxidase, domain N"/>
    <property type="match status" value="2"/>
</dbReference>
<protein>
    <submittedName>
        <fullName evidence="4">N-acetylmuramoyl-L-alanine amidase family protein</fullName>
    </submittedName>
</protein>
<dbReference type="Pfam" id="PF11741">
    <property type="entry name" value="AMIN"/>
    <property type="match status" value="2"/>
</dbReference>
<dbReference type="Gene3D" id="3.30.457.10">
    <property type="entry name" value="Copper amine oxidase-like, N-terminal domain"/>
    <property type="match status" value="2"/>
</dbReference>
<dbReference type="Proteomes" id="UP001651880">
    <property type="component" value="Unassembled WGS sequence"/>
</dbReference>
<dbReference type="PANTHER" id="PTHR30404:SF0">
    <property type="entry name" value="N-ACETYLMURAMOYL-L-ALANINE AMIDASE AMIC"/>
    <property type="match status" value="1"/>
</dbReference>
<evidence type="ECO:0000259" key="3">
    <source>
        <dbReference type="SMART" id="SM00646"/>
    </source>
</evidence>
<dbReference type="InterPro" id="IPR036582">
    <property type="entry name" value="Mao_N_sf"/>
</dbReference>
<feature type="signal peptide" evidence="2">
    <location>
        <begin position="1"/>
        <end position="24"/>
    </location>
</feature>
<evidence type="ECO:0000313" key="4">
    <source>
        <dbReference type="EMBL" id="MCQ1528759.1"/>
    </source>
</evidence>
<keyword evidence="5" id="KW-1185">Reference proteome</keyword>
<dbReference type="Pfam" id="PF07833">
    <property type="entry name" value="Cu_amine_oxidN1"/>
    <property type="match status" value="2"/>
</dbReference>
<gene>
    <name evidence="4" type="ORF">LJD61_04260</name>
</gene>
<evidence type="ECO:0000256" key="1">
    <source>
        <dbReference type="ARBA" id="ARBA00022801"/>
    </source>
</evidence>
<name>A0ABT1NCK0_9FIRM</name>
<dbReference type="Pfam" id="PF01520">
    <property type="entry name" value="Amidase_3"/>
    <property type="match status" value="1"/>
</dbReference>
<dbReference type="Gene3D" id="3.40.630.40">
    <property type="entry name" value="Zn-dependent exopeptidases"/>
    <property type="match status" value="1"/>
</dbReference>
<feature type="chain" id="PRO_5045602485" evidence="2">
    <location>
        <begin position="25"/>
        <end position="815"/>
    </location>
</feature>
<dbReference type="InterPro" id="IPR012854">
    <property type="entry name" value="Cu_amine_oxidase-like_N"/>
</dbReference>
<dbReference type="InterPro" id="IPR002508">
    <property type="entry name" value="MurNAc-LAA_cat"/>
</dbReference>
<dbReference type="EMBL" id="JAJEKE010000002">
    <property type="protein sequence ID" value="MCQ1528759.1"/>
    <property type="molecule type" value="Genomic_DNA"/>
</dbReference>
<keyword evidence="1" id="KW-0378">Hydrolase</keyword>
<dbReference type="InterPro" id="IPR050695">
    <property type="entry name" value="N-acetylmuramoyl_amidase_3"/>
</dbReference>
<feature type="domain" description="MurNAc-LAA" evidence="3">
    <location>
        <begin position="660"/>
        <end position="776"/>
    </location>
</feature>
<dbReference type="SMART" id="SM00646">
    <property type="entry name" value="Ami_3"/>
    <property type="match status" value="1"/>
</dbReference>
<dbReference type="PANTHER" id="PTHR30404">
    <property type="entry name" value="N-ACETYLMURAMOYL-L-ALANINE AMIDASE"/>
    <property type="match status" value="1"/>
</dbReference>
<dbReference type="InterPro" id="IPR021731">
    <property type="entry name" value="AMIN_dom"/>
</dbReference>
<proteinExistence type="predicted"/>
<dbReference type="RefSeq" id="WP_255226277.1">
    <property type="nucleotide sequence ID" value="NZ_JAJEKE010000002.1"/>
</dbReference>
<sequence length="815" mass="90439">MKKTTIFVIALCLILTLSTGTAYAAALQSQKKPSLSMQVMGKTLKDVDPPILQGGKVYVPLRAAGEALGYKVTYNASTKVMDLKSGSKSIRITIGSLNTVVNDKKVKIEKAPFLSNGRAYVPIAYIKTAFGVEAKYESSKNIVTIGMAQAPAQPPASDKSKGIYILGKKMDAEFAPIIKDNKVMIPLRPIGEGLGYDVVWNIKTQTMSLRKDGQAMAFVIDRDKAVVNSKEVGMDAKTIMVNGRAYVPLTFIEKQIDYEFAYDKASNKLEVNAKKAPAVIARVQDIKFDENGGFPQLDIISDNPVEYKTFTMENPDRMVIDIMNAIADTEFETKSIDKEEIIRVRIGQFSSNPYITRIVVDLKDQQKAKIVQSSDKKSVSLVYANIIQPVTVAKEGFSDVVTIKGSKAVDSIITKLEDPERIVIDVQGAVLEGTEQNLEAGSSVVKTVRTGQYEVGTARIVVDVNKSAFYDVKSEDNVTKIYISDMPYSFMGYDKYYNSSFVYLNPGEESQYNASFDEESRILKVEIKKDIEFDKDVFEINDNLLESIKLSKETRGENIFTQAEFRLKDKVEYELISPETTKLVKFKLKYAPKTAQDILVVIDPGHGGKDPGAKGIDGVTFEKNLNLDVAKRLEKKLNDLGFKTIMTRVDDTYTTLQQRTDLANGSYGDFFMSIHFNAFVSKTQGIETLYYPNSTTEGYGINNKDMAGIFQQELIKTLERPSRGTVPRPNLFVLNKTKMPAILAELGFITNKEELAQIKKDAYKDKAANALAASIVRYYKEIQNVDLGLDIAAIYSGNIAAPQNAESSEQNTAKN</sequence>
<accession>A0ABT1NCK0</accession>
<organism evidence="4 5">
    <name type="scientific">Lutispora saccharofermentans</name>
    <dbReference type="NCBI Taxonomy" id="3024236"/>
    <lineage>
        <taxon>Bacteria</taxon>
        <taxon>Bacillati</taxon>
        <taxon>Bacillota</taxon>
        <taxon>Clostridia</taxon>
        <taxon>Lutisporales</taxon>
        <taxon>Lutisporaceae</taxon>
        <taxon>Lutispora</taxon>
    </lineage>
</organism>
<dbReference type="SUPFAM" id="SSF53187">
    <property type="entry name" value="Zn-dependent exopeptidases"/>
    <property type="match status" value="1"/>
</dbReference>
<dbReference type="Gene3D" id="2.60.40.3500">
    <property type="match status" value="1"/>
</dbReference>
<dbReference type="CDD" id="cd02696">
    <property type="entry name" value="MurNAc-LAA"/>
    <property type="match status" value="1"/>
</dbReference>
<reference evidence="4 5" key="1">
    <citation type="submission" date="2021-10" db="EMBL/GenBank/DDBJ databases">
        <title>Lutispora strain m25 sp. nov., a thermophilic, non-spore-forming bacterium isolated from a lab-scale methanogenic bioreactor digesting anaerobic sludge.</title>
        <authorList>
            <person name="El Houari A."/>
            <person name="Mcdonald J."/>
        </authorList>
    </citation>
    <scope>NUCLEOTIDE SEQUENCE [LARGE SCALE GENOMIC DNA]</scope>
    <source>
        <strain evidence="5">m25</strain>
    </source>
</reference>
<comment type="caution">
    <text evidence="4">The sequence shown here is derived from an EMBL/GenBank/DDBJ whole genome shotgun (WGS) entry which is preliminary data.</text>
</comment>
<evidence type="ECO:0000313" key="5">
    <source>
        <dbReference type="Proteomes" id="UP001651880"/>
    </source>
</evidence>